<feature type="domain" description="Multidrug resistance protein MdtA-like barrel-sandwich hybrid" evidence="7">
    <location>
        <begin position="57"/>
        <end position="251"/>
    </location>
</feature>
<evidence type="ECO:0000256" key="3">
    <source>
        <dbReference type="ARBA" id="ARBA00022989"/>
    </source>
</evidence>
<dbReference type="Proteomes" id="UP000244168">
    <property type="component" value="Unassembled WGS sequence"/>
</dbReference>
<keyword evidence="5" id="KW-0175">Coiled coil</keyword>
<sequence length="353" mass="38922">MTTAEITKTDKLITRISAGIALLLLVALACWGVSYLYETSHAEDTNDAQVQEYINPVTSRVGGYITKIYYDENQDVKKGDTLLVIDNREYLLQQEESESALTNAKAQLNVLGSNQQTTERLAAVTRSSIEAAKARLVNKQQEYDRYKKLFDAESATRQQLENVEAALAVARSDYDAAQENYQSSLSKINDVSAQRAVLSAEIKRREALVSRSSLDLDYTVIRAPYDGKMGRRTVQEGQSIQAGQTLAFIVDKTSGKWVVANFKETQLKDMQEGDLAEVSADAYPGKKFQGKIVSISGATGSSFSLLPPDNSSGNFVKIVQRVPVRIRLTQQSSEIAPLRAGMNVNVSIAKHHD</sequence>
<proteinExistence type="predicted"/>
<dbReference type="Gene3D" id="2.40.30.170">
    <property type="match status" value="1"/>
</dbReference>
<name>A0A2T5JBL7_9SPHI</name>
<dbReference type="GO" id="GO:0055085">
    <property type="term" value="P:transmembrane transport"/>
    <property type="evidence" value="ECO:0007669"/>
    <property type="project" value="InterPro"/>
</dbReference>
<evidence type="ECO:0000259" key="8">
    <source>
        <dbReference type="Pfam" id="PF25963"/>
    </source>
</evidence>
<gene>
    <name evidence="9" type="ORF">C8P68_103428</name>
</gene>
<feature type="transmembrane region" description="Helical" evidence="6">
    <location>
        <begin position="12"/>
        <end position="37"/>
    </location>
</feature>
<comment type="subcellular location">
    <subcellularLocation>
        <location evidence="1">Membrane</location>
        <topology evidence="1">Single-pass membrane protein</topology>
    </subcellularLocation>
</comment>
<dbReference type="EMBL" id="QAOQ01000003">
    <property type="protein sequence ID" value="PTQ98267.1"/>
    <property type="molecule type" value="Genomic_DNA"/>
</dbReference>
<dbReference type="PANTHER" id="PTHR30386">
    <property type="entry name" value="MEMBRANE FUSION SUBUNIT OF EMRAB-TOLC MULTIDRUG EFFLUX PUMP"/>
    <property type="match status" value="1"/>
</dbReference>
<evidence type="ECO:0000256" key="5">
    <source>
        <dbReference type="SAM" id="Coils"/>
    </source>
</evidence>
<reference evidence="9 10" key="1">
    <citation type="submission" date="2018-04" db="EMBL/GenBank/DDBJ databases">
        <title>Genomic Encyclopedia of Archaeal and Bacterial Type Strains, Phase II (KMG-II): from individual species to whole genera.</title>
        <authorList>
            <person name="Goeker M."/>
        </authorList>
    </citation>
    <scope>NUCLEOTIDE SEQUENCE [LARGE SCALE GENOMIC DNA]</scope>
    <source>
        <strain evidence="9 10">DSM 26809</strain>
    </source>
</reference>
<dbReference type="RefSeq" id="WP_107828440.1">
    <property type="nucleotide sequence ID" value="NZ_CP160205.1"/>
</dbReference>
<keyword evidence="4 6" id="KW-0472">Membrane</keyword>
<evidence type="ECO:0000256" key="1">
    <source>
        <dbReference type="ARBA" id="ARBA00004167"/>
    </source>
</evidence>
<keyword evidence="2 6" id="KW-0812">Transmembrane</keyword>
<dbReference type="InterPro" id="IPR058634">
    <property type="entry name" value="AaeA-lik-b-barrel"/>
</dbReference>
<dbReference type="Gene3D" id="1.10.287.470">
    <property type="entry name" value="Helix hairpin bin"/>
    <property type="match status" value="1"/>
</dbReference>
<evidence type="ECO:0000256" key="6">
    <source>
        <dbReference type="SAM" id="Phobius"/>
    </source>
</evidence>
<dbReference type="PANTHER" id="PTHR30386:SF26">
    <property type="entry name" value="TRANSPORT PROTEIN COMB"/>
    <property type="match status" value="1"/>
</dbReference>
<dbReference type="InterPro" id="IPR058625">
    <property type="entry name" value="MdtA-like_BSH"/>
</dbReference>
<organism evidence="9 10">
    <name type="scientific">Mucilaginibacter yixingensis</name>
    <dbReference type="NCBI Taxonomy" id="1295612"/>
    <lineage>
        <taxon>Bacteria</taxon>
        <taxon>Pseudomonadati</taxon>
        <taxon>Bacteroidota</taxon>
        <taxon>Sphingobacteriia</taxon>
        <taxon>Sphingobacteriales</taxon>
        <taxon>Sphingobacteriaceae</taxon>
        <taxon>Mucilaginibacter</taxon>
    </lineage>
</organism>
<comment type="caution">
    <text evidence="9">The sequence shown here is derived from an EMBL/GenBank/DDBJ whole genome shotgun (WGS) entry which is preliminary data.</text>
</comment>
<dbReference type="AlphaFoldDB" id="A0A2T5JBL7"/>
<keyword evidence="10" id="KW-1185">Reference proteome</keyword>
<feature type="domain" description="p-hydroxybenzoic acid efflux pump subunit AaeA-like beta-barrel" evidence="8">
    <location>
        <begin position="258"/>
        <end position="348"/>
    </location>
</feature>
<evidence type="ECO:0000313" key="10">
    <source>
        <dbReference type="Proteomes" id="UP000244168"/>
    </source>
</evidence>
<feature type="coiled-coil region" evidence="5">
    <location>
        <begin position="129"/>
        <end position="180"/>
    </location>
</feature>
<protein>
    <submittedName>
        <fullName evidence="9">Membrane fusion protein (Multidrug efflux system)</fullName>
    </submittedName>
</protein>
<dbReference type="Gene3D" id="2.40.50.100">
    <property type="match status" value="1"/>
</dbReference>
<evidence type="ECO:0000259" key="7">
    <source>
        <dbReference type="Pfam" id="PF25917"/>
    </source>
</evidence>
<dbReference type="InterPro" id="IPR050739">
    <property type="entry name" value="MFP"/>
</dbReference>
<evidence type="ECO:0000256" key="4">
    <source>
        <dbReference type="ARBA" id="ARBA00023136"/>
    </source>
</evidence>
<dbReference type="GO" id="GO:0016020">
    <property type="term" value="C:membrane"/>
    <property type="evidence" value="ECO:0007669"/>
    <property type="project" value="UniProtKB-SubCell"/>
</dbReference>
<evidence type="ECO:0000313" key="9">
    <source>
        <dbReference type="EMBL" id="PTQ98267.1"/>
    </source>
</evidence>
<keyword evidence="3 6" id="KW-1133">Transmembrane helix</keyword>
<dbReference type="OrthoDB" id="9811754at2"/>
<accession>A0A2T5JBL7</accession>
<dbReference type="Pfam" id="PF25963">
    <property type="entry name" value="Beta-barrel_AAEA"/>
    <property type="match status" value="1"/>
</dbReference>
<evidence type="ECO:0000256" key="2">
    <source>
        <dbReference type="ARBA" id="ARBA00022692"/>
    </source>
</evidence>
<dbReference type="SUPFAM" id="SSF111369">
    <property type="entry name" value="HlyD-like secretion proteins"/>
    <property type="match status" value="2"/>
</dbReference>
<dbReference type="Pfam" id="PF25917">
    <property type="entry name" value="BSH_RND"/>
    <property type="match status" value="1"/>
</dbReference>